<keyword evidence="1" id="KW-0472">Membrane</keyword>
<dbReference type="OrthoDB" id="10545697at2759"/>
<feature type="transmembrane region" description="Helical" evidence="1">
    <location>
        <begin position="103"/>
        <end position="125"/>
    </location>
</feature>
<keyword evidence="1" id="KW-0812">Transmembrane</keyword>
<evidence type="ECO:0008006" key="4">
    <source>
        <dbReference type="Google" id="ProtNLM"/>
    </source>
</evidence>
<evidence type="ECO:0000256" key="1">
    <source>
        <dbReference type="SAM" id="Phobius"/>
    </source>
</evidence>
<organism evidence="2 3">
    <name type="scientific">Ramazzottius varieornatus</name>
    <name type="common">Water bear</name>
    <name type="synonym">Tardigrade</name>
    <dbReference type="NCBI Taxonomy" id="947166"/>
    <lineage>
        <taxon>Eukaryota</taxon>
        <taxon>Metazoa</taxon>
        <taxon>Ecdysozoa</taxon>
        <taxon>Tardigrada</taxon>
        <taxon>Eutardigrada</taxon>
        <taxon>Parachela</taxon>
        <taxon>Hypsibioidea</taxon>
        <taxon>Ramazzottiidae</taxon>
        <taxon>Ramazzottius</taxon>
    </lineage>
</organism>
<sequence length="334" mass="37588">MTAETSDRQELAKQDNAPCVYVGIQACQSLSAPRNPAIQSSTIVRVLAGVPNFFLSLRGLLVLLYLCRKRIVIAETCSKLRALCATCIHPDDFSRRSRKWFRLNIMLTMYCISMFATMFTLSWLHGFDFEKRKLCSPYRLNPIDAAIPTWAFIVLQVLFMYYPYILSKVFLIATIVMTCVMRDCSKAINQRLSELDERAKRVSRNFRVGEEIDSLTKDLEVLIGHRAVLFQFLQQWNHAFGWILFLSYGVDVCGSAGMLAVLVSGTERSRYVVAAKLIGSVGFVTFATALYAPLALATEETFMLLASFSLLLIELLAEERSAAPASHSNWTVNA</sequence>
<feature type="transmembrane region" description="Helical" evidence="1">
    <location>
        <begin position="145"/>
        <end position="162"/>
    </location>
</feature>
<dbReference type="EMBL" id="BDGG01000013">
    <property type="protein sequence ID" value="GAV06472.1"/>
    <property type="molecule type" value="Genomic_DNA"/>
</dbReference>
<feature type="transmembrane region" description="Helical" evidence="1">
    <location>
        <begin position="239"/>
        <end position="262"/>
    </location>
</feature>
<dbReference type="Proteomes" id="UP000186922">
    <property type="component" value="Unassembled WGS sequence"/>
</dbReference>
<evidence type="ECO:0000313" key="3">
    <source>
        <dbReference type="Proteomes" id="UP000186922"/>
    </source>
</evidence>
<keyword evidence="3" id="KW-1185">Reference proteome</keyword>
<gene>
    <name evidence="2" type="primary">RvY_16456-1</name>
    <name evidence="2" type="synonym">RvY_16456.1</name>
    <name evidence="2" type="ORF">RvY_16456</name>
</gene>
<proteinExistence type="predicted"/>
<feature type="transmembrane region" description="Helical" evidence="1">
    <location>
        <begin position="274"/>
        <end position="295"/>
    </location>
</feature>
<accession>A0A1D1VYH9</accession>
<name>A0A1D1VYH9_RAMVA</name>
<dbReference type="AlphaFoldDB" id="A0A1D1VYH9"/>
<comment type="caution">
    <text evidence="2">The sequence shown here is derived from an EMBL/GenBank/DDBJ whole genome shotgun (WGS) entry which is preliminary data.</text>
</comment>
<protein>
    <recommendedName>
        <fullName evidence="4">Odorant receptor</fullName>
    </recommendedName>
</protein>
<evidence type="ECO:0000313" key="2">
    <source>
        <dbReference type="EMBL" id="GAV06472.1"/>
    </source>
</evidence>
<keyword evidence="1" id="KW-1133">Transmembrane helix</keyword>
<reference evidence="2 3" key="1">
    <citation type="journal article" date="2016" name="Nat. Commun.">
        <title>Extremotolerant tardigrade genome and improved radiotolerance of human cultured cells by tardigrade-unique protein.</title>
        <authorList>
            <person name="Hashimoto T."/>
            <person name="Horikawa D.D."/>
            <person name="Saito Y."/>
            <person name="Kuwahara H."/>
            <person name="Kozuka-Hata H."/>
            <person name="Shin-I T."/>
            <person name="Minakuchi Y."/>
            <person name="Ohishi K."/>
            <person name="Motoyama A."/>
            <person name="Aizu T."/>
            <person name="Enomoto A."/>
            <person name="Kondo K."/>
            <person name="Tanaka S."/>
            <person name="Hara Y."/>
            <person name="Koshikawa S."/>
            <person name="Sagara H."/>
            <person name="Miura T."/>
            <person name="Yokobori S."/>
            <person name="Miyagawa K."/>
            <person name="Suzuki Y."/>
            <person name="Kubo T."/>
            <person name="Oyama M."/>
            <person name="Kohara Y."/>
            <person name="Fujiyama A."/>
            <person name="Arakawa K."/>
            <person name="Katayama T."/>
            <person name="Toyoda A."/>
            <person name="Kunieda T."/>
        </authorList>
    </citation>
    <scope>NUCLEOTIDE SEQUENCE [LARGE SCALE GENOMIC DNA]</scope>
    <source>
        <strain evidence="2 3">YOKOZUNA-1</strain>
    </source>
</reference>